<dbReference type="Gene3D" id="3.30.565.10">
    <property type="entry name" value="Histidine kinase-like ATPase, C-terminal domain"/>
    <property type="match status" value="1"/>
</dbReference>
<keyword evidence="9" id="KW-0902">Two-component regulatory system</keyword>
<dbReference type="SUPFAM" id="SSF47384">
    <property type="entry name" value="Homodimeric domain of signal transducing histidine kinase"/>
    <property type="match status" value="1"/>
</dbReference>
<dbReference type="AlphaFoldDB" id="A0AAP2WAI4"/>
<dbReference type="PANTHER" id="PTHR45453:SF2">
    <property type="entry name" value="HISTIDINE KINASE"/>
    <property type="match status" value="1"/>
</dbReference>
<name>A0AAP2WAI4_9FIRM</name>
<keyword evidence="4" id="KW-1003">Cell membrane</keyword>
<dbReference type="SMART" id="SM00387">
    <property type="entry name" value="HATPase_c"/>
    <property type="match status" value="1"/>
</dbReference>
<proteinExistence type="predicted"/>
<dbReference type="InterPro" id="IPR036097">
    <property type="entry name" value="HisK_dim/P_sf"/>
</dbReference>
<evidence type="ECO:0000256" key="5">
    <source>
        <dbReference type="ARBA" id="ARBA00022679"/>
    </source>
</evidence>
<evidence type="ECO:0000313" key="14">
    <source>
        <dbReference type="Proteomes" id="UP001299265"/>
    </source>
</evidence>
<dbReference type="GO" id="GO:0004721">
    <property type="term" value="F:phosphoprotein phosphatase activity"/>
    <property type="evidence" value="ECO:0007669"/>
    <property type="project" value="TreeGrafter"/>
</dbReference>
<protein>
    <recommendedName>
        <fullName evidence="3">histidine kinase</fullName>
        <ecNumber evidence="3">2.7.13.3</ecNumber>
    </recommendedName>
</protein>
<dbReference type="SUPFAM" id="SSF55874">
    <property type="entry name" value="ATPase domain of HSP90 chaperone/DNA topoisomerase II/histidine kinase"/>
    <property type="match status" value="1"/>
</dbReference>
<keyword evidence="6 11" id="KW-0812">Transmembrane</keyword>
<dbReference type="Pfam" id="PF02518">
    <property type="entry name" value="HATPase_c"/>
    <property type="match status" value="1"/>
</dbReference>
<dbReference type="CDD" id="cd00082">
    <property type="entry name" value="HisKA"/>
    <property type="match status" value="1"/>
</dbReference>
<dbReference type="RefSeq" id="WP_231063262.1">
    <property type="nucleotide sequence ID" value="NZ_JAJNOR010000008.1"/>
</dbReference>
<evidence type="ECO:0000256" key="9">
    <source>
        <dbReference type="ARBA" id="ARBA00023012"/>
    </source>
</evidence>
<dbReference type="Gene3D" id="1.10.287.130">
    <property type="match status" value="1"/>
</dbReference>
<feature type="domain" description="Histidine kinase" evidence="12">
    <location>
        <begin position="127"/>
        <end position="332"/>
    </location>
</feature>
<gene>
    <name evidence="13" type="ORF">LQE92_12355</name>
</gene>
<dbReference type="PANTHER" id="PTHR45453">
    <property type="entry name" value="PHOSPHATE REGULON SENSOR PROTEIN PHOR"/>
    <property type="match status" value="1"/>
</dbReference>
<evidence type="ECO:0000256" key="8">
    <source>
        <dbReference type="ARBA" id="ARBA00022989"/>
    </source>
</evidence>
<keyword evidence="8 11" id="KW-1133">Transmembrane helix</keyword>
<dbReference type="InterPro" id="IPR003661">
    <property type="entry name" value="HisK_dim/P_dom"/>
</dbReference>
<dbReference type="EC" id="2.7.13.3" evidence="3"/>
<reference evidence="13 14" key="1">
    <citation type="submission" date="2021-11" db="EMBL/GenBank/DDBJ databases">
        <title>Lacrimispora sp. nov. NSJ-141 isolated from human feces.</title>
        <authorList>
            <person name="Abdugheni R."/>
        </authorList>
    </citation>
    <scope>NUCLEOTIDE SEQUENCE [LARGE SCALE GENOMIC DNA]</scope>
    <source>
        <strain evidence="13 14">NSJ-141</strain>
    </source>
</reference>
<feature type="transmembrane region" description="Helical" evidence="11">
    <location>
        <begin position="39"/>
        <end position="59"/>
    </location>
</feature>
<comment type="catalytic activity">
    <reaction evidence="1">
        <text>ATP + protein L-histidine = ADP + protein N-phospho-L-histidine.</text>
        <dbReference type="EC" id="2.7.13.3"/>
    </reaction>
</comment>
<keyword evidence="5" id="KW-0808">Transferase</keyword>
<keyword evidence="14" id="KW-1185">Reference proteome</keyword>
<evidence type="ECO:0000256" key="10">
    <source>
        <dbReference type="ARBA" id="ARBA00023136"/>
    </source>
</evidence>
<dbReference type="InterPro" id="IPR005467">
    <property type="entry name" value="His_kinase_dom"/>
</dbReference>
<dbReference type="InterPro" id="IPR050351">
    <property type="entry name" value="BphY/WalK/GraS-like"/>
</dbReference>
<dbReference type="InterPro" id="IPR036890">
    <property type="entry name" value="HATPase_C_sf"/>
</dbReference>
<dbReference type="GO" id="GO:0005886">
    <property type="term" value="C:plasma membrane"/>
    <property type="evidence" value="ECO:0007669"/>
    <property type="project" value="UniProtKB-SubCell"/>
</dbReference>
<dbReference type="GO" id="GO:0016036">
    <property type="term" value="P:cellular response to phosphate starvation"/>
    <property type="evidence" value="ECO:0007669"/>
    <property type="project" value="TreeGrafter"/>
</dbReference>
<evidence type="ECO:0000256" key="7">
    <source>
        <dbReference type="ARBA" id="ARBA00022777"/>
    </source>
</evidence>
<feature type="transmembrane region" description="Helical" evidence="11">
    <location>
        <begin position="12"/>
        <end position="33"/>
    </location>
</feature>
<keyword evidence="7 13" id="KW-0418">Kinase</keyword>
<evidence type="ECO:0000256" key="1">
    <source>
        <dbReference type="ARBA" id="ARBA00000085"/>
    </source>
</evidence>
<evidence type="ECO:0000313" key="13">
    <source>
        <dbReference type="EMBL" id="MCD2493407.1"/>
    </source>
</evidence>
<evidence type="ECO:0000256" key="2">
    <source>
        <dbReference type="ARBA" id="ARBA00004651"/>
    </source>
</evidence>
<keyword evidence="10 11" id="KW-0472">Membrane</keyword>
<dbReference type="EMBL" id="JAJNOR010000008">
    <property type="protein sequence ID" value="MCD2493407.1"/>
    <property type="molecule type" value="Genomic_DNA"/>
</dbReference>
<comment type="subcellular location">
    <subcellularLocation>
        <location evidence="2">Cell membrane</location>
        <topology evidence="2">Multi-pass membrane protein</topology>
    </subcellularLocation>
</comment>
<evidence type="ECO:0000256" key="3">
    <source>
        <dbReference type="ARBA" id="ARBA00012438"/>
    </source>
</evidence>
<dbReference type="InterPro" id="IPR003594">
    <property type="entry name" value="HATPase_dom"/>
</dbReference>
<accession>A0AAP2WAI4</accession>
<evidence type="ECO:0000256" key="6">
    <source>
        <dbReference type="ARBA" id="ARBA00022692"/>
    </source>
</evidence>
<sequence length="340" mass="38794">MTDFMTYCIEKAMMLVGNLLLAVILSVYLILLGNQPGNILLIDLIWILVLLTVVLFGYWKWKKRQKEAFEKLESLDRKYLIAEILEEPDEMGGRMYHQILKSACKSMADEIHAARETTAAYKEYIEEWIHEIKTPITAIDLICKNHETGETGRIREELRNVDGLVEQVLYYARSENVEKDYFIRELPLSDVVNPAVRSQRTAIQEKGIRLIAEELPETVWTDEKWMTFILNQLLSNAVKYADKKDSWISLRGEKTDGSVRLYVEDNGCGISQKDLPRVFEKGFTGGARGNQKATGMGLYLSKKLCGRLGLSLEIDSVQGNYTRAVIGFPVGDYVDPARRP</sequence>
<dbReference type="GO" id="GO:0000155">
    <property type="term" value="F:phosphorelay sensor kinase activity"/>
    <property type="evidence" value="ECO:0007669"/>
    <property type="project" value="InterPro"/>
</dbReference>
<dbReference type="Proteomes" id="UP001299265">
    <property type="component" value="Unassembled WGS sequence"/>
</dbReference>
<organism evidence="13 14">
    <name type="scientific">Lientehia hominis</name>
    <dbReference type="NCBI Taxonomy" id="2897778"/>
    <lineage>
        <taxon>Bacteria</taxon>
        <taxon>Bacillati</taxon>
        <taxon>Bacillota</taxon>
        <taxon>Clostridia</taxon>
        <taxon>Lachnospirales</taxon>
        <taxon>Lachnospiraceae</taxon>
        <taxon>Lientehia</taxon>
    </lineage>
</organism>
<dbReference type="PROSITE" id="PS50109">
    <property type="entry name" value="HIS_KIN"/>
    <property type="match status" value="1"/>
</dbReference>
<comment type="caution">
    <text evidence="13">The sequence shown here is derived from an EMBL/GenBank/DDBJ whole genome shotgun (WGS) entry which is preliminary data.</text>
</comment>
<evidence type="ECO:0000259" key="12">
    <source>
        <dbReference type="PROSITE" id="PS50109"/>
    </source>
</evidence>
<evidence type="ECO:0000256" key="4">
    <source>
        <dbReference type="ARBA" id="ARBA00022475"/>
    </source>
</evidence>
<evidence type="ECO:0000256" key="11">
    <source>
        <dbReference type="SAM" id="Phobius"/>
    </source>
</evidence>